<sequence length="194" mass="21724">MYNLAEILSIAYAILVTVGYIPALISLIKDNTVKGVSHHFWSLIVITVSISFTSLMVTHATPFQVVSVGLNLTLGIVCLILYSIRKKDLYPIMFSIIFMFIIMIIMNYSVSSAQTIATVTIILAYISQIYNFYKTKNAEGTNIYLFLIIGIGLACLVSSMILTNTYVHVMITEAVNFILIMVCYLQANYYLNRG</sequence>
<dbReference type="Proteomes" id="UP001432109">
    <property type="component" value="Segment"/>
</dbReference>
<reference evidence="6" key="1">
    <citation type="submission" date="2023-12" db="EMBL/GenBank/DDBJ databases">
        <title>Isolation and Characterisation of Novel Lytic Bacteriophages for therapeutic applications in Prosthetic Joint Infections.</title>
        <authorList>
            <person name="Burton N."/>
            <person name="Melo L.D.R."/>
            <person name="Pearce B."/>
            <person name="Tadesse M.D."/>
            <person name="Vryonis E."/>
            <person name="Sagona A."/>
        </authorList>
    </citation>
    <scope>NUCLEOTIDE SEQUENCE</scope>
</reference>
<evidence type="ECO:0000313" key="6">
    <source>
        <dbReference type="EMBL" id="WRW34662.1"/>
    </source>
</evidence>
<keyword evidence="2 5" id="KW-0812">Transmembrane</keyword>
<feature type="transmembrane region" description="Helical" evidence="5">
    <location>
        <begin position="6"/>
        <end position="28"/>
    </location>
</feature>
<feature type="transmembrane region" description="Helical" evidence="5">
    <location>
        <begin position="116"/>
        <end position="133"/>
    </location>
</feature>
<proteinExistence type="predicted"/>
<evidence type="ECO:0000256" key="3">
    <source>
        <dbReference type="ARBA" id="ARBA00022989"/>
    </source>
</evidence>
<dbReference type="Pfam" id="PF04193">
    <property type="entry name" value="PQ-loop"/>
    <property type="match status" value="1"/>
</dbReference>
<evidence type="ECO:0000256" key="5">
    <source>
        <dbReference type="SAM" id="Phobius"/>
    </source>
</evidence>
<protein>
    <submittedName>
        <fullName evidence="6">Membrane protein</fullName>
    </submittedName>
</protein>
<keyword evidence="3 5" id="KW-1133">Transmembrane helix</keyword>
<evidence type="ECO:0000256" key="2">
    <source>
        <dbReference type="ARBA" id="ARBA00022692"/>
    </source>
</evidence>
<feature type="transmembrane region" description="Helical" evidence="5">
    <location>
        <begin position="174"/>
        <end position="191"/>
    </location>
</feature>
<feature type="transmembrane region" description="Helical" evidence="5">
    <location>
        <begin position="145"/>
        <end position="162"/>
    </location>
</feature>
<evidence type="ECO:0000313" key="7">
    <source>
        <dbReference type="Proteomes" id="UP001432109"/>
    </source>
</evidence>
<name>A0AAX4J6W6_9CAUD</name>
<feature type="transmembrane region" description="Helical" evidence="5">
    <location>
        <begin position="89"/>
        <end position="110"/>
    </location>
</feature>
<gene>
    <name evidence="6" type="ORF">CF5_0046</name>
</gene>
<evidence type="ECO:0000256" key="1">
    <source>
        <dbReference type="ARBA" id="ARBA00004141"/>
    </source>
</evidence>
<comment type="subcellular location">
    <subcellularLocation>
        <location evidence="1">Membrane</location>
        <topology evidence="1">Multi-pass membrane protein</topology>
    </subcellularLocation>
</comment>
<dbReference type="GO" id="GO:0016020">
    <property type="term" value="C:membrane"/>
    <property type="evidence" value="ECO:0007669"/>
    <property type="project" value="UniProtKB-SubCell"/>
</dbReference>
<dbReference type="InterPro" id="IPR006603">
    <property type="entry name" value="PQ-loop_rpt"/>
</dbReference>
<accession>A0AAX4J6W6</accession>
<feature type="transmembrane region" description="Helical" evidence="5">
    <location>
        <begin position="63"/>
        <end position="82"/>
    </location>
</feature>
<dbReference type="EMBL" id="PP034390">
    <property type="protein sequence ID" value="WRW34662.1"/>
    <property type="molecule type" value="Genomic_DNA"/>
</dbReference>
<organism evidence="6 7">
    <name type="scientific">Staphylococcus phage CF5</name>
    <dbReference type="NCBI Taxonomy" id="3113739"/>
    <lineage>
        <taxon>Viruses</taxon>
        <taxon>Duplodnaviria</taxon>
        <taxon>Heunggongvirae</taxon>
        <taxon>Uroviricota</taxon>
        <taxon>Caudoviricetes</taxon>
        <taxon>Herelleviridae</taxon>
        <taxon>Twortvirinae</taxon>
        <taxon>Silviavirus</taxon>
    </lineage>
</organism>
<evidence type="ECO:0000256" key="4">
    <source>
        <dbReference type="ARBA" id="ARBA00023136"/>
    </source>
</evidence>
<dbReference type="Gene3D" id="1.20.1280.290">
    <property type="match status" value="2"/>
</dbReference>
<feature type="transmembrane region" description="Helical" evidence="5">
    <location>
        <begin position="40"/>
        <end position="57"/>
    </location>
</feature>
<keyword evidence="4 5" id="KW-0472">Membrane</keyword>